<reference evidence="1 2" key="1">
    <citation type="submission" date="2020-06" db="EMBL/GenBank/DDBJ databases">
        <authorList>
            <person name="Li R."/>
            <person name="Bekaert M."/>
        </authorList>
    </citation>
    <scope>NUCLEOTIDE SEQUENCE [LARGE SCALE GENOMIC DNA]</scope>
    <source>
        <strain evidence="2">wild</strain>
    </source>
</reference>
<protein>
    <submittedName>
        <fullName evidence="1">Uncharacterized protein</fullName>
    </submittedName>
</protein>
<dbReference type="EMBL" id="CACVKT020007681">
    <property type="protein sequence ID" value="CAC5410084.1"/>
    <property type="molecule type" value="Genomic_DNA"/>
</dbReference>
<dbReference type="Proteomes" id="UP000507470">
    <property type="component" value="Unassembled WGS sequence"/>
</dbReference>
<evidence type="ECO:0000313" key="2">
    <source>
        <dbReference type="Proteomes" id="UP000507470"/>
    </source>
</evidence>
<gene>
    <name evidence="1" type="ORF">MCOR_43290</name>
</gene>
<name>A0A6J8DS69_MYTCO</name>
<organism evidence="1 2">
    <name type="scientific">Mytilus coruscus</name>
    <name type="common">Sea mussel</name>
    <dbReference type="NCBI Taxonomy" id="42192"/>
    <lineage>
        <taxon>Eukaryota</taxon>
        <taxon>Metazoa</taxon>
        <taxon>Spiralia</taxon>
        <taxon>Lophotrochozoa</taxon>
        <taxon>Mollusca</taxon>
        <taxon>Bivalvia</taxon>
        <taxon>Autobranchia</taxon>
        <taxon>Pteriomorphia</taxon>
        <taxon>Mytilida</taxon>
        <taxon>Mytiloidea</taxon>
        <taxon>Mytilidae</taxon>
        <taxon>Mytilinae</taxon>
        <taxon>Mytilus</taxon>
    </lineage>
</organism>
<dbReference type="AlphaFoldDB" id="A0A6J8DS69"/>
<accession>A0A6J8DS69</accession>
<keyword evidence="2" id="KW-1185">Reference proteome</keyword>
<evidence type="ECO:0000313" key="1">
    <source>
        <dbReference type="EMBL" id="CAC5410084.1"/>
    </source>
</evidence>
<dbReference type="OrthoDB" id="6262491at2759"/>
<proteinExistence type="predicted"/>
<sequence>MNSLGMTKQFDTKEAEVKCWSFGYVDSKGIVNLDMANPAEEALKELAMRLDVPYRSNSFADWINNWVDDASSIYDSEPEVKLDDIDKAWDGRQHKWKPESLYLTESASRASTRMRELSFLSKGSPIRGLTDLSGTLSGYDGYQSDYSHSDEEADIHSSMTNYKEKDQEGQSLMVDDYDPEYTKNLLLNDLMKEEGKSENISDMVIEDKVVLNRPNSNAEWTEDVIMEDATTQTIYKGMSENQKKTNDVDSDQVAHEGIQSLSMCVRLTSLLLVA</sequence>